<sequence length="43" mass="4687">MQPGLFKRVVWSTQRLDLQLTSVAGTGVHVTYSGTLQKGILSL</sequence>
<dbReference type="EMBL" id="CP005986">
    <property type="protein sequence ID" value="AIA55286.1"/>
    <property type="molecule type" value="Genomic_DNA"/>
</dbReference>
<dbReference type="HOGENOM" id="CLU_3228202_0_0_6"/>
<dbReference type="AlphaFoldDB" id="A0A059ZZ71"/>
<evidence type="ECO:0000313" key="1">
    <source>
        <dbReference type="EMBL" id="AIA55286.1"/>
    </source>
</evidence>
<dbReference type="Proteomes" id="UP000005522">
    <property type="component" value="Chromosome"/>
</dbReference>
<evidence type="ECO:0000313" key="2">
    <source>
        <dbReference type="Proteomes" id="UP000005522"/>
    </source>
</evidence>
<accession>A0A059ZZ71</accession>
<organism evidence="1 2">
    <name type="scientific">Acidithiobacillus caldus (strain ATCC 51756 / DSM 8584 / KU)</name>
    <dbReference type="NCBI Taxonomy" id="637389"/>
    <lineage>
        <taxon>Bacteria</taxon>
        <taxon>Pseudomonadati</taxon>
        <taxon>Pseudomonadota</taxon>
        <taxon>Acidithiobacillia</taxon>
        <taxon>Acidithiobacillales</taxon>
        <taxon>Acidithiobacillaceae</taxon>
        <taxon>Acidithiobacillus</taxon>
    </lineage>
</organism>
<dbReference type="KEGG" id="acz:Acaty_c1420"/>
<protein>
    <submittedName>
        <fullName evidence="1">Uncharacterized protein</fullName>
    </submittedName>
</protein>
<gene>
    <name evidence="1" type="ORF">Acaty_c1420</name>
</gene>
<name>A0A059ZZ71_ACICK</name>
<reference evidence="1 2" key="1">
    <citation type="journal article" date="2009" name="J. Bacteriol.">
        <title>Draft genome sequence of the extremely acidophilic bacterium Acidithiobacillus caldus ATCC 51756 reveals metabolic versatility in the genus Acidithiobacillus.</title>
        <authorList>
            <person name="Valdes J."/>
            <person name="Quatrini R."/>
            <person name="Hallberg K."/>
            <person name="Dopson M."/>
            <person name="Valenzuela P.D."/>
            <person name="Holmes D.S."/>
        </authorList>
    </citation>
    <scope>NUCLEOTIDE SEQUENCE [LARGE SCALE GENOMIC DNA]</scope>
    <source>
        <strain evidence="2">ATCC 51756 / DSM 8584 / KU</strain>
    </source>
</reference>
<proteinExistence type="predicted"/>